<dbReference type="PROSITE" id="PS00572">
    <property type="entry name" value="GLYCOSYL_HYDROL_F1_1"/>
    <property type="match status" value="1"/>
</dbReference>
<evidence type="ECO:0000256" key="6">
    <source>
        <dbReference type="RuleBase" id="RU004469"/>
    </source>
</evidence>
<evidence type="ECO:0000313" key="8">
    <source>
        <dbReference type="Proteomes" id="UP000509410"/>
    </source>
</evidence>
<accession>A0A7H8V660</accession>
<dbReference type="EMBL" id="CP040556">
    <property type="protein sequence ID" value="QLB51851.1"/>
    <property type="molecule type" value="Genomic_DNA"/>
</dbReference>
<dbReference type="PROSITE" id="PS00653">
    <property type="entry name" value="GLYCOSYL_HYDROL_F1_2"/>
    <property type="match status" value="1"/>
</dbReference>
<name>A0A7H8V660_STRSA</name>
<dbReference type="AlphaFoldDB" id="A0A7H8V660"/>
<comment type="catalytic activity">
    <reaction evidence="6">
        <text>a 6-phospho-beta-D-galactoside + H2O = D-galactose 6-phosphate + an alcohol</text>
        <dbReference type="Rhea" id="RHEA:24568"/>
        <dbReference type="ChEBI" id="CHEBI:15377"/>
        <dbReference type="ChEBI" id="CHEBI:30879"/>
        <dbReference type="ChEBI" id="CHEBI:58534"/>
        <dbReference type="ChEBI" id="CHEBI:91004"/>
        <dbReference type="EC" id="3.2.1.85"/>
    </reaction>
</comment>
<dbReference type="NCBIfam" id="TIGR01233">
    <property type="entry name" value="lacG"/>
    <property type="match status" value="1"/>
</dbReference>
<dbReference type="Proteomes" id="UP000509410">
    <property type="component" value="Chromosome"/>
</dbReference>
<evidence type="ECO:0000256" key="3">
    <source>
        <dbReference type="ARBA" id="ARBA00023295"/>
    </source>
</evidence>
<evidence type="ECO:0000256" key="2">
    <source>
        <dbReference type="ARBA" id="ARBA00022801"/>
    </source>
</evidence>
<protein>
    <recommendedName>
        <fullName evidence="6">6-phospho-beta-galactosidase</fullName>
        <ecNumber evidence="6">3.2.1.85</ecNumber>
    </recommendedName>
</protein>
<dbReference type="PANTHER" id="PTHR10353:SF36">
    <property type="entry name" value="LP05116P"/>
    <property type="match status" value="1"/>
</dbReference>
<dbReference type="GO" id="GO:0008422">
    <property type="term" value="F:beta-glucosidase activity"/>
    <property type="evidence" value="ECO:0007669"/>
    <property type="project" value="TreeGrafter"/>
</dbReference>
<dbReference type="InterPro" id="IPR033132">
    <property type="entry name" value="GH_1_N_CS"/>
</dbReference>
<dbReference type="InterPro" id="IPR017853">
    <property type="entry name" value="GH"/>
</dbReference>
<evidence type="ECO:0000256" key="4">
    <source>
        <dbReference type="PROSITE-ProRule" id="PRU10055"/>
    </source>
</evidence>
<dbReference type="Pfam" id="PF00232">
    <property type="entry name" value="Glyco_hydro_1"/>
    <property type="match status" value="1"/>
</dbReference>
<dbReference type="GO" id="GO:0033920">
    <property type="term" value="F:6-phospho-beta-galactosidase activity"/>
    <property type="evidence" value="ECO:0007669"/>
    <property type="project" value="UniProtKB-EC"/>
</dbReference>
<evidence type="ECO:0000313" key="7">
    <source>
        <dbReference type="EMBL" id="QLB51851.1"/>
    </source>
</evidence>
<dbReference type="PRINTS" id="PR00131">
    <property type="entry name" value="GLHYDRLASE1"/>
</dbReference>
<gene>
    <name evidence="7" type="primary">lacG</name>
    <name evidence="7" type="ORF">FFV08_03755</name>
</gene>
<evidence type="ECO:0000256" key="1">
    <source>
        <dbReference type="ARBA" id="ARBA00010838"/>
    </source>
</evidence>
<dbReference type="InterPro" id="IPR005928">
    <property type="entry name" value="6P-beta-galactosidase"/>
</dbReference>
<comment type="similarity">
    <text evidence="1">Belongs to the glycosyl hydrolase 1 family.</text>
</comment>
<organism evidence="7 8">
    <name type="scientific">Streptococcus sanguinis</name>
    <dbReference type="NCBI Taxonomy" id="1305"/>
    <lineage>
        <taxon>Bacteria</taxon>
        <taxon>Bacillati</taxon>
        <taxon>Bacillota</taxon>
        <taxon>Bacilli</taxon>
        <taxon>Lactobacillales</taxon>
        <taxon>Streptococcaceae</taxon>
        <taxon>Streptococcus</taxon>
    </lineage>
</organism>
<dbReference type="EC" id="3.2.1.85" evidence="6"/>
<comment type="pathway">
    <text evidence="6">Carbohydrate metabolism; lactose degradation; D-galactose 6-phosphate and beta-D-glucose from lactose 6-phosphate: step 1/1.</text>
</comment>
<dbReference type="NCBIfam" id="NF010036">
    <property type="entry name" value="PRK13511.1"/>
    <property type="match status" value="1"/>
</dbReference>
<reference evidence="7 8" key="1">
    <citation type="submission" date="2019-05" db="EMBL/GenBank/DDBJ databases">
        <title>The organization of the Streptococcus sanguinis genomes.</title>
        <authorList>
            <person name="Wu C.H."/>
            <person name="Chen Y.Y.M."/>
            <person name="Wang H.Y."/>
        </authorList>
    </citation>
    <scope>NUCLEOTIDE SEQUENCE [LARGE SCALE GENOMIC DNA]</scope>
    <source>
        <strain evidence="7 8">CGMH010</strain>
    </source>
</reference>
<dbReference type="UniPathway" id="UPA00542">
    <property type="reaction ID" value="UER00605"/>
</dbReference>
<dbReference type="GO" id="GO:0019512">
    <property type="term" value="P:lactose catabolic process via tagatose-6-phosphate"/>
    <property type="evidence" value="ECO:0007669"/>
    <property type="project" value="InterPro"/>
</dbReference>
<dbReference type="PANTHER" id="PTHR10353">
    <property type="entry name" value="GLYCOSYL HYDROLASE"/>
    <property type="match status" value="1"/>
</dbReference>
<sequence>MSKVLPADFIFGGATAAYQAEGATDIDGKGRVAWDTFLVKEGRFSSDPASDFYHKYPIDLELSEKFGVNGIRISIAWSRIFPNGYGEVNPLGVKFYHDLIAECRKHNVEPFVTLHHFDTPEVLFNHGDFLNRDNIDHFLEYAKFCFKEYSSEVKYWITFNEILSVAAGQYLLAKFPPNERFQTDKMVQQMHNMMVAHARAILAFKEMNAEGEIGIIHILETRYPYNSEDPKDQEAVRKDDTISNKFLLDRTFLGVLSPETEETINGILEQNNMSYTVYDGDVEVLRQAAELNDFLGINYYQSTFVQYYEGENNINLNGTGKKGTSIYAFKGIGQYKFDIDIPRTDWDWLIYPKGLYDQIMRIIKDYPNYKKLYITENGMGYKDKFEDGFIDDQPRIDYIRGHLEAICDAIQDGANVKGYFLWSLMDVFSWANGYNKRYGLFYVNFNTQERYPKKSAYWFKELSKTREIK</sequence>
<dbReference type="InterPro" id="IPR001360">
    <property type="entry name" value="Glyco_hydro_1"/>
</dbReference>
<keyword evidence="3 5" id="KW-0326">Glycosidase</keyword>
<feature type="active site" description="Nucleophile" evidence="4">
    <location>
        <position position="376"/>
    </location>
</feature>
<keyword evidence="2 5" id="KW-0378">Hydrolase</keyword>
<dbReference type="FunFam" id="3.20.20.80:FF:000004">
    <property type="entry name" value="Beta-glucosidase 6-phospho-beta-glucosidase"/>
    <property type="match status" value="1"/>
</dbReference>
<proteinExistence type="inferred from homology"/>
<dbReference type="InterPro" id="IPR018120">
    <property type="entry name" value="Glyco_hydro_1_AS"/>
</dbReference>
<dbReference type="GO" id="GO:0005829">
    <property type="term" value="C:cytosol"/>
    <property type="evidence" value="ECO:0007669"/>
    <property type="project" value="TreeGrafter"/>
</dbReference>
<dbReference type="Gene3D" id="3.20.20.80">
    <property type="entry name" value="Glycosidases"/>
    <property type="match status" value="1"/>
</dbReference>
<dbReference type="SUPFAM" id="SSF51445">
    <property type="entry name" value="(Trans)glycosidases"/>
    <property type="match status" value="1"/>
</dbReference>
<evidence type="ECO:0000256" key="5">
    <source>
        <dbReference type="RuleBase" id="RU004468"/>
    </source>
</evidence>